<dbReference type="RefSeq" id="WP_145265075.1">
    <property type="nucleotide sequence ID" value="NZ_CP036316.1"/>
</dbReference>
<keyword evidence="1 2" id="KW-0690">Ribosome biogenesis</keyword>
<feature type="compositionally biased region" description="Basic and acidic residues" evidence="3">
    <location>
        <begin position="139"/>
        <end position="148"/>
    </location>
</feature>
<dbReference type="NCBIfam" id="TIGR00082">
    <property type="entry name" value="rbfA"/>
    <property type="match status" value="1"/>
</dbReference>
<feature type="region of interest" description="Disordered" evidence="3">
    <location>
        <begin position="113"/>
        <end position="148"/>
    </location>
</feature>
<comment type="subcellular location">
    <subcellularLocation>
        <location evidence="2">Cytoplasm</location>
    </subcellularLocation>
</comment>
<evidence type="ECO:0000256" key="1">
    <source>
        <dbReference type="ARBA" id="ARBA00022517"/>
    </source>
</evidence>
<dbReference type="Gene3D" id="3.30.300.20">
    <property type="match status" value="1"/>
</dbReference>
<name>A0A517TCT6_9PLAN</name>
<dbReference type="PANTHER" id="PTHR33515:SF1">
    <property type="entry name" value="RIBOSOME-BINDING FACTOR A, CHLOROPLASTIC-RELATED"/>
    <property type="match status" value="1"/>
</dbReference>
<keyword evidence="5" id="KW-1185">Reference proteome</keyword>
<dbReference type="HAMAP" id="MF_00003">
    <property type="entry name" value="RbfA"/>
    <property type="match status" value="1"/>
</dbReference>
<dbReference type="PANTHER" id="PTHR33515">
    <property type="entry name" value="RIBOSOME-BINDING FACTOR A, CHLOROPLASTIC-RELATED"/>
    <property type="match status" value="1"/>
</dbReference>
<dbReference type="InterPro" id="IPR015946">
    <property type="entry name" value="KH_dom-like_a/b"/>
</dbReference>
<feature type="compositionally biased region" description="Acidic residues" evidence="3">
    <location>
        <begin position="121"/>
        <end position="133"/>
    </location>
</feature>
<evidence type="ECO:0000256" key="3">
    <source>
        <dbReference type="SAM" id="MobiDB-lite"/>
    </source>
</evidence>
<dbReference type="SUPFAM" id="SSF89919">
    <property type="entry name" value="Ribosome-binding factor A, RbfA"/>
    <property type="match status" value="1"/>
</dbReference>
<dbReference type="InterPro" id="IPR023799">
    <property type="entry name" value="RbfA_dom_sf"/>
</dbReference>
<protein>
    <recommendedName>
        <fullName evidence="2">Ribosome-binding factor A</fullName>
    </recommendedName>
</protein>
<reference evidence="4 5" key="1">
    <citation type="submission" date="2019-02" db="EMBL/GenBank/DDBJ databases">
        <title>Deep-cultivation of Planctomycetes and their phenomic and genomic characterization uncovers novel biology.</title>
        <authorList>
            <person name="Wiegand S."/>
            <person name="Jogler M."/>
            <person name="Boedeker C."/>
            <person name="Pinto D."/>
            <person name="Vollmers J."/>
            <person name="Rivas-Marin E."/>
            <person name="Kohn T."/>
            <person name="Peeters S.H."/>
            <person name="Heuer A."/>
            <person name="Rast P."/>
            <person name="Oberbeckmann S."/>
            <person name="Bunk B."/>
            <person name="Jeske O."/>
            <person name="Meyerdierks A."/>
            <person name="Storesund J.E."/>
            <person name="Kallscheuer N."/>
            <person name="Luecker S."/>
            <person name="Lage O.M."/>
            <person name="Pohl T."/>
            <person name="Merkel B.J."/>
            <person name="Hornburger P."/>
            <person name="Mueller R.-W."/>
            <person name="Bruemmer F."/>
            <person name="Labrenz M."/>
            <person name="Spormann A.M."/>
            <person name="Op den Camp H."/>
            <person name="Overmann J."/>
            <person name="Amann R."/>
            <person name="Jetten M.S.M."/>
            <person name="Mascher T."/>
            <person name="Medema M.H."/>
            <person name="Devos D.P."/>
            <person name="Kaster A.-K."/>
            <person name="Ovreas L."/>
            <person name="Rohde M."/>
            <person name="Galperin M.Y."/>
            <person name="Jogler C."/>
        </authorList>
    </citation>
    <scope>NUCLEOTIDE SEQUENCE [LARGE SCALE GENOMIC DNA]</scope>
    <source>
        <strain evidence="4 5">V22</strain>
    </source>
</reference>
<comment type="function">
    <text evidence="2">One of several proteins that assist in the late maturation steps of the functional core of the 30S ribosomal subunit. Associates with free 30S ribosomal subunits (but not with 30S subunits that are part of 70S ribosomes or polysomes). Required for efficient processing of 16S rRNA. May interact with the 5'-terminal helix region of 16S rRNA.</text>
</comment>
<evidence type="ECO:0000313" key="5">
    <source>
        <dbReference type="Proteomes" id="UP000319976"/>
    </source>
</evidence>
<dbReference type="InterPro" id="IPR000238">
    <property type="entry name" value="RbfA"/>
</dbReference>
<dbReference type="AlphaFoldDB" id="A0A517TCT6"/>
<dbReference type="OrthoDB" id="307788at2"/>
<dbReference type="Proteomes" id="UP000319976">
    <property type="component" value="Chromosome"/>
</dbReference>
<evidence type="ECO:0000256" key="2">
    <source>
        <dbReference type="HAMAP-Rule" id="MF_00003"/>
    </source>
</evidence>
<comment type="similarity">
    <text evidence="2">Belongs to the RbfA family.</text>
</comment>
<evidence type="ECO:0000313" key="4">
    <source>
        <dbReference type="EMBL" id="QDT66184.1"/>
    </source>
</evidence>
<accession>A0A517TCT6</accession>
<dbReference type="GO" id="GO:0005829">
    <property type="term" value="C:cytosol"/>
    <property type="evidence" value="ECO:0007669"/>
    <property type="project" value="TreeGrafter"/>
</dbReference>
<dbReference type="GO" id="GO:0043024">
    <property type="term" value="F:ribosomal small subunit binding"/>
    <property type="evidence" value="ECO:0007669"/>
    <property type="project" value="TreeGrafter"/>
</dbReference>
<sequence length="148" mass="16492">MNSRRLAKISQAIREVVSTTILFELRDPRIQNVTVTAVETAEDLRSAKVKISVMGDEKAESLCLKGLNSSRGFLQSKIAKQIDTRYTPILSFEIDHGIKKSLEASRILREALGESTSDEAHDFDDDLDSDVENETASLKLHDPTDETD</sequence>
<comment type="subunit">
    <text evidence="2">Monomer. Binds 30S ribosomal subunits, but not 50S ribosomal subunits or 70S ribosomes.</text>
</comment>
<organism evidence="4 5">
    <name type="scientific">Calycomorphotria hydatis</name>
    <dbReference type="NCBI Taxonomy" id="2528027"/>
    <lineage>
        <taxon>Bacteria</taxon>
        <taxon>Pseudomonadati</taxon>
        <taxon>Planctomycetota</taxon>
        <taxon>Planctomycetia</taxon>
        <taxon>Planctomycetales</taxon>
        <taxon>Planctomycetaceae</taxon>
        <taxon>Calycomorphotria</taxon>
    </lineage>
</organism>
<dbReference type="KEGG" id="chya:V22_34490"/>
<keyword evidence="2" id="KW-0963">Cytoplasm</keyword>
<dbReference type="GO" id="GO:0030490">
    <property type="term" value="P:maturation of SSU-rRNA"/>
    <property type="evidence" value="ECO:0007669"/>
    <property type="project" value="UniProtKB-UniRule"/>
</dbReference>
<gene>
    <name evidence="2 4" type="primary">rbfA</name>
    <name evidence="4" type="ORF">V22_34490</name>
</gene>
<dbReference type="Pfam" id="PF02033">
    <property type="entry name" value="RBFA"/>
    <property type="match status" value="1"/>
</dbReference>
<proteinExistence type="inferred from homology"/>
<dbReference type="EMBL" id="CP036316">
    <property type="protein sequence ID" value="QDT66184.1"/>
    <property type="molecule type" value="Genomic_DNA"/>
</dbReference>